<dbReference type="RefSeq" id="WP_066621430.1">
    <property type="nucleotide sequence ID" value="NZ_FQXL01000004.1"/>
</dbReference>
<name>A0A161YN72_9CLOT</name>
<dbReference type="InterPro" id="IPR025466">
    <property type="entry name" value="DUF4317"/>
</dbReference>
<accession>A0A161YN72</accession>
<sequence length="424" mass="48902">MNKKDLADLRKEFKLNSYMMPIKEIYSIYLKKDNGEIITRELNYFEMMDMEKRELYLDNFKKVLTGTIDAKIFELDFKMSHLAETEDEVAVDDIDMSELQNLNNIDNEEGKKEAAFTSTQTILYNALSSGQSIVEYADMIVEKMAKNYTYETDIVINFVKAEYFKGNKKRSEEADEAIDDYVQAIEFILCSVNKVDIPKKVLKFDYAEMTFKPNSALDTVINLNSPLDGFMFPSFSSGYVDVNKVVYYSSKAKQMNTVFVEDILDCSIKPTGIEEKESFNAILNTVVGDKIKPETMQEIYERINEKLEYQEEEEDEEPVVDMKEIKSVLEESGIKETESLQSAFEQVCGGDYEFKIKNIVPDFNSRSIKIENETTNITITPKELSSIRQVRDKNGKKCLLIELTEDVQINGFKLETEEVEDILI</sequence>
<dbReference type="EMBL" id="LWAE01000002">
    <property type="protein sequence ID" value="KZL92152.1"/>
    <property type="molecule type" value="Genomic_DNA"/>
</dbReference>
<protein>
    <recommendedName>
        <fullName evidence="3">DUF4317 family protein</fullName>
    </recommendedName>
</protein>
<proteinExistence type="predicted"/>
<evidence type="ECO:0000313" key="1">
    <source>
        <dbReference type="EMBL" id="KZL92152.1"/>
    </source>
</evidence>
<dbReference type="STRING" id="1121326.CLMAG_19610"/>
<organism evidence="1 2">
    <name type="scientific">Clostridium magnum DSM 2767</name>
    <dbReference type="NCBI Taxonomy" id="1121326"/>
    <lineage>
        <taxon>Bacteria</taxon>
        <taxon>Bacillati</taxon>
        <taxon>Bacillota</taxon>
        <taxon>Clostridia</taxon>
        <taxon>Eubacteriales</taxon>
        <taxon>Clostridiaceae</taxon>
        <taxon>Clostridium</taxon>
    </lineage>
</organism>
<reference evidence="1 2" key="1">
    <citation type="submission" date="2016-04" db="EMBL/GenBank/DDBJ databases">
        <title>Genome sequence of Clostridium magnum DSM 2767.</title>
        <authorList>
            <person name="Poehlein A."/>
            <person name="Uhlig R."/>
            <person name="Fischer R."/>
            <person name="Bahl H."/>
            <person name="Daniel R."/>
        </authorList>
    </citation>
    <scope>NUCLEOTIDE SEQUENCE [LARGE SCALE GENOMIC DNA]</scope>
    <source>
        <strain evidence="1 2">DSM 2767</strain>
    </source>
</reference>
<dbReference type="OrthoDB" id="1642058at2"/>
<dbReference type="PATRIC" id="fig|1121326.3.peg.1948"/>
<gene>
    <name evidence="1" type="ORF">CLMAG_19610</name>
</gene>
<evidence type="ECO:0008006" key="3">
    <source>
        <dbReference type="Google" id="ProtNLM"/>
    </source>
</evidence>
<comment type="caution">
    <text evidence="1">The sequence shown here is derived from an EMBL/GenBank/DDBJ whole genome shotgun (WGS) entry which is preliminary data.</text>
</comment>
<dbReference type="Pfam" id="PF14199">
    <property type="entry name" value="DUF4317"/>
    <property type="match status" value="2"/>
</dbReference>
<dbReference type="Proteomes" id="UP000076603">
    <property type="component" value="Unassembled WGS sequence"/>
</dbReference>
<dbReference type="AlphaFoldDB" id="A0A161YN72"/>
<evidence type="ECO:0000313" key="2">
    <source>
        <dbReference type="Proteomes" id="UP000076603"/>
    </source>
</evidence>
<keyword evidence="2" id="KW-1185">Reference proteome</keyword>